<protein>
    <submittedName>
        <fullName evidence="1">Minor capsid protein</fullName>
    </submittedName>
</protein>
<name>A0A1Z1LZL3_9CAUD</name>
<gene>
    <name evidence="1" type="ORF">DeepPurple_gp013</name>
</gene>
<sequence length="377" mass="41817">MNPEKQDQLTENVVHMYNAIEEEILYNMAIYLKKHNGKLTKENIRDWQVLQLSQLGALTQSNVITIAKYSGLAIDEVSKALEIAQYEAVSPYANLVKRAVQLGLLIAPTAPAGLSLGTILSSYIAQASSTLNLVNTTMLDGARQAYINIVNTTVGMVITGALSPEQALTRTLQQWADKGLPAIVDKLGRRWSPDAYVRMVTRSTLKNTAVESQFARMEQDGIELVQTSSHLGARPLCAPYQGRIYFKGRGPNTTKYPDWSSTSYGEPAGLLGINCHHAIYPFIEGMNTQTFFPPDSFENDKAYKQSVVQRSNERAIRKAKTELAMMEALNDAEGIKKARAKVREKQATMRAFINETGRGRRYEREAPASQIIARAIA</sequence>
<dbReference type="EMBL" id="MF176161">
    <property type="protein sequence ID" value="ARW58264.1"/>
    <property type="molecule type" value="Genomic_DNA"/>
</dbReference>
<keyword evidence="2" id="KW-1185">Reference proteome</keyword>
<reference evidence="1 2" key="1">
    <citation type="submission" date="2017-05" db="EMBL/GenBank/DDBJ databases">
        <title>Complete Genome Sequence of Bacteriophage Deep-Purple infecting emetic Bacillus cereus.</title>
        <authorList>
            <person name="Hock L."/>
            <person name="Gillis A."/>
            <person name="Mahillon J."/>
        </authorList>
    </citation>
    <scope>NUCLEOTIDE SEQUENCE [LARGE SCALE GENOMIC DNA]</scope>
</reference>
<accession>A0A1Z1LZL3</accession>
<evidence type="ECO:0000313" key="1">
    <source>
        <dbReference type="EMBL" id="ARW58264.1"/>
    </source>
</evidence>
<dbReference type="InterPro" id="IPR009319">
    <property type="entry name" value="Phage_A118_VSP1"/>
</dbReference>
<evidence type="ECO:0000313" key="2">
    <source>
        <dbReference type="Proteomes" id="UP000225583"/>
    </source>
</evidence>
<dbReference type="Pfam" id="PF06152">
    <property type="entry name" value="Phage_min_cap2"/>
    <property type="match status" value="1"/>
</dbReference>
<dbReference type="GO" id="GO:0005198">
    <property type="term" value="F:structural molecule activity"/>
    <property type="evidence" value="ECO:0007669"/>
    <property type="project" value="InterPro"/>
</dbReference>
<dbReference type="Proteomes" id="UP000225583">
    <property type="component" value="Segment"/>
</dbReference>
<proteinExistence type="predicted"/>
<organism evidence="1 2">
    <name type="scientific">Bacillus phage Deep-Purple</name>
    <dbReference type="NCBI Taxonomy" id="1873341"/>
    <lineage>
        <taxon>Viruses</taxon>
        <taxon>Duplodnaviria</taxon>
        <taxon>Heunggongvirae</taxon>
        <taxon>Uroviricota</taxon>
        <taxon>Caudoviricetes</taxon>
        <taxon>Deurplevirus</taxon>
        <taxon>Deurplevirus deeppurple</taxon>
    </lineage>
</organism>